<evidence type="ECO:0000256" key="3">
    <source>
        <dbReference type="ARBA" id="ARBA00022692"/>
    </source>
</evidence>
<dbReference type="InterPro" id="IPR050487">
    <property type="entry name" value="FtsQ_DivIB"/>
</dbReference>
<evidence type="ECO:0000259" key="8">
    <source>
        <dbReference type="Pfam" id="PF08478"/>
    </source>
</evidence>
<reference evidence="9 10" key="1">
    <citation type="submission" date="2015-02" db="EMBL/GenBank/DDBJ databases">
        <title>Improved understanding of the partial-nitritation anammox process through 23 genomes representing the majority of the microbial community.</title>
        <authorList>
            <person name="Speth D.R."/>
            <person name="In T Zandt M."/>
            <person name="Guerrero Cruz S."/>
            <person name="Jetten M.S."/>
            <person name="Dutilh B.E."/>
        </authorList>
    </citation>
    <scope>NUCLEOTIDE SEQUENCE [LARGE SCALE GENOMIC DNA]</scope>
    <source>
        <strain evidence="9">OLB20</strain>
    </source>
</reference>
<accession>A0A136LZK4</accession>
<feature type="transmembrane region" description="Helical" evidence="7">
    <location>
        <begin position="53"/>
        <end position="74"/>
    </location>
</feature>
<dbReference type="AlphaFoldDB" id="A0A136LZK4"/>
<protein>
    <submittedName>
        <fullName evidence="9">Cell division protein FtsQ</fullName>
    </submittedName>
</protein>
<keyword evidence="3 7" id="KW-0812">Transmembrane</keyword>
<dbReference type="GO" id="GO:0051301">
    <property type="term" value="P:cell division"/>
    <property type="evidence" value="ECO:0007669"/>
    <property type="project" value="UniProtKB-KW"/>
</dbReference>
<evidence type="ECO:0000256" key="4">
    <source>
        <dbReference type="ARBA" id="ARBA00022989"/>
    </source>
</evidence>
<organism evidence="9 10">
    <name type="scientific">candidate division WS6 bacterium OLB20</name>
    <dbReference type="NCBI Taxonomy" id="1617426"/>
    <lineage>
        <taxon>Bacteria</taxon>
        <taxon>Candidatus Dojkabacteria</taxon>
    </lineage>
</organism>
<feature type="compositionally biased region" description="Acidic residues" evidence="6">
    <location>
        <begin position="213"/>
        <end position="229"/>
    </location>
</feature>
<comment type="caution">
    <text evidence="9">The sequence shown here is derived from an EMBL/GenBank/DDBJ whole genome shotgun (WGS) entry which is preliminary data.</text>
</comment>
<dbReference type="PANTHER" id="PTHR37820:SF1">
    <property type="entry name" value="CELL DIVISION PROTEIN FTSQ"/>
    <property type="match status" value="1"/>
</dbReference>
<evidence type="ECO:0000313" key="9">
    <source>
        <dbReference type="EMBL" id="KXK27056.1"/>
    </source>
</evidence>
<feature type="domain" description="POTRA" evidence="8">
    <location>
        <begin position="79"/>
        <end position="148"/>
    </location>
</feature>
<evidence type="ECO:0000256" key="1">
    <source>
        <dbReference type="ARBA" id="ARBA00022475"/>
    </source>
</evidence>
<gene>
    <name evidence="9" type="primary">ftsQ</name>
    <name evidence="9" type="ORF">TR69_WS6001001082</name>
</gene>
<sequence>MRPPFARKPKPQAGPSYRNKTFEFRRTSEQTVRRRKSTKLAGTVASLREKRSIIFSALGAAAVIVLLALVSSLLTSDTFRIKQIAFIGNSTLSDSELSARFEPFMQQNIFLTRTDTIETALINSDLYFEEVSVQKFLPDRLQVMLRERQPNTTLINFNGVYLVDDDGTVIEIIAEGKVNLSQSDIDIIKGLGNPNADYVKQRMRLDLNQPRESEDDPVDQDSPEGDTQDSFDFTGIPLSRKIATLEQIRSELLAKASEIHSNFARQASQSLYAGLPRVYVYSNDPYVQNDKVDLARLELTHEARVFFAGLNDYIIERVTWESPYIVSLAFTNGKTVTMGTQRDYREQLEDFAVISEQLRIRGEEYAEMDLSSSKVSVK</sequence>
<keyword evidence="5" id="KW-0131">Cell cycle</keyword>
<keyword evidence="7" id="KW-0472">Membrane</keyword>
<dbReference type="InterPro" id="IPR013685">
    <property type="entry name" value="POTRA_FtsQ_type"/>
</dbReference>
<dbReference type="GO" id="GO:0005886">
    <property type="term" value="C:plasma membrane"/>
    <property type="evidence" value="ECO:0007669"/>
    <property type="project" value="TreeGrafter"/>
</dbReference>
<dbReference type="Proteomes" id="UP000070457">
    <property type="component" value="Unassembled WGS sequence"/>
</dbReference>
<dbReference type="EMBL" id="JYNZ01000003">
    <property type="protein sequence ID" value="KXK27056.1"/>
    <property type="molecule type" value="Genomic_DNA"/>
</dbReference>
<evidence type="ECO:0000256" key="6">
    <source>
        <dbReference type="SAM" id="MobiDB-lite"/>
    </source>
</evidence>
<evidence type="ECO:0000256" key="2">
    <source>
        <dbReference type="ARBA" id="ARBA00022618"/>
    </source>
</evidence>
<evidence type="ECO:0000313" key="10">
    <source>
        <dbReference type="Proteomes" id="UP000070457"/>
    </source>
</evidence>
<feature type="region of interest" description="Disordered" evidence="6">
    <location>
        <begin position="208"/>
        <end position="232"/>
    </location>
</feature>
<dbReference type="STRING" id="1617426.TR69_WS6001001082"/>
<dbReference type="Pfam" id="PF08478">
    <property type="entry name" value="POTRA_1"/>
    <property type="match status" value="1"/>
</dbReference>
<keyword evidence="4 7" id="KW-1133">Transmembrane helix</keyword>
<evidence type="ECO:0000256" key="7">
    <source>
        <dbReference type="SAM" id="Phobius"/>
    </source>
</evidence>
<keyword evidence="2 9" id="KW-0132">Cell division</keyword>
<evidence type="ECO:0000256" key="5">
    <source>
        <dbReference type="ARBA" id="ARBA00023306"/>
    </source>
</evidence>
<proteinExistence type="predicted"/>
<name>A0A136LZK4_9BACT</name>
<keyword evidence="1" id="KW-1003">Cell membrane</keyword>
<dbReference type="PANTHER" id="PTHR37820">
    <property type="entry name" value="CELL DIVISION PROTEIN DIVIB"/>
    <property type="match status" value="1"/>
</dbReference>